<feature type="compositionally biased region" description="Basic residues" evidence="7">
    <location>
        <begin position="1"/>
        <end position="14"/>
    </location>
</feature>
<evidence type="ECO:0000256" key="5">
    <source>
        <dbReference type="ARBA" id="ARBA00023242"/>
    </source>
</evidence>
<name>A0A9N9RT26_9DIPT</name>
<protein>
    <recommendedName>
        <fullName evidence="8">Bromo domain-containing protein</fullName>
    </recommendedName>
</protein>
<feature type="region of interest" description="Disordered" evidence="7">
    <location>
        <begin position="1"/>
        <end position="104"/>
    </location>
</feature>
<keyword evidence="4" id="KW-0804">Transcription</keyword>
<feature type="compositionally biased region" description="Polar residues" evidence="7">
    <location>
        <begin position="160"/>
        <end position="175"/>
    </location>
</feature>
<dbReference type="OrthoDB" id="21648at2759"/>
<proteinExistence type="predicted"/>
<dbReference type="SUPFAM" id="SSF47370">
    <property type="entry name" value="Bromodomain"/>
    <property type="match status" value="1"/>
</dbReference>
<evidence type="ECO:0000256" key="4">
    <source>
        <dbReference type="ARBA" id="ARBA00023163"/>
    </source>
</evidence>
<dbReference type="InterPro" id="IPR051831">
    <property type="entry name" value="Bromodomain_contain_prot"/>
</dbReference>
<evidence type="ECO:0000256" key="7">
    <source>
        <dbReference type="SAM" id="MobiDB-lite"/>
    </source>
</evidence>
<dbReference type="InterPro" id="IPR021900">
    <property type="entry name" value="DUF3512"/>
</dbReference>
<evidence type="ECO:0000256" key="1">
    <source>
        <dbReference type="ARBA" id="ARBA00004123"/>
    </source>
</evidence>
<dbReference type="Pfam" id="PF12024">
    <property type="entry name" value="DUF3512"/>
    <property type="match status" value="1"/>
</dbReference>
<feature type="compositionally biased region" description="Basic residues" evidence="7">
    <location>
        <begin position="62"/>
        <end position="90"/>
    </location>
</feature>
<reference evidence="9" key="2">
    <citation type="submission" date="2022-10" db="EMBL/GenBank/DDBJ databases">
        <authorList>
            <consortium name="ENA_rothamsted_submissions"/>
            <consortium name="culmorum"/>
            <person name="King R."/>
        </authorList>
    </citation>
    <scope>NUCLEOTIDE SEQUENCE</scope>
</reference>
<dbReference type="SMART" id="SM00297">
    <property type="entry name" value="BROMO"/>
    <property type="match status" value="1"/>
</dbReference>
<dbReference type="InterPro" id="IPR036427">
    <property type="entry name" value="Bromodomain-like_sf"/>
</dbReference>
<gene>
    <name evidence="9" type="ORF">CHIRRI_LOCUS5679</name>
</gene>
<dbReference type="AlphaFoldDB" id="A0A9N9RT26"/>
<feature type="compositionally biased region" description="Basic and acidic residues" evidence="7">
    <location>
        <begin position="51"/>
        <end position="61"/>
    </location>
</feature>
<evidence type="ECO:0000256" key="6">
    <source>
        <dbReference type="PROSITE-ProRule" id="PRU00035"/>
    </source>
</evidence>
<organism evidence="9 10">
    <name type="scientific">Chironomus riparius</name>
    <dbReference type="NCBI Taxonomy" id="315576"/>
    <lineage>
        <taxon>Eukaryota</taxon>
        <taxon>Metazoa</taxon>
        <taxon>Ecdysozoa</taxon>
        <taxon>Arthropoda</taxon>
        <taxon>Hexapoda</taxon>
        <taxon>Insecta</taxon>
        <taxon>Pterygota</taxon>
        <taxon>Neoptera</taxon>
        <taxon>Endopterygota</taxon>
        <taxon>Diptera</taxon>
        <taxon>Nematocera</taxon>
        <taxon>Chironomoidea</taxon>
        <taxon>Chironomidae</taxon>
        <taxon>Chironominae</taxon>
        <taxon>Chironomus</taxon>
    </lineage>
</organism>
<comment type="subcellular location">
    <subcellularLocation>
        <location evidence="1">Nucleus</location>
    </subcellularLocation>
</comment>
<dbReference type="EMBL" id="OU895878">
    <property type="protein sequence ID" value="CAG9802774.1"/>
    <property type="molecule type" value="Genomic_DNA"/>
</dbReference>
<reference evidence="9" key="1">
    <citation type="submission" date="2022-01" db="EMBL/GenBank/DDBJ databases">
        <authorList>
            <person name="King R."/>
        </authorList>
    </citation>
    <scope>NUCLEOTIDE SEQUENCE</scope>
</reference>
<dbReference type="PROSITE" id="PS50014">
    <property type="entry name" value="BROMODOMAIN_2"/>
    <property type="match status" value="1"/>
</dbReference>
<dbReference type="Gene3D" id="1.20.920.10">
    <property type="entry name" value="Bromodomain-like"/>
    <property type="match status" value="1"/>
</dbReference>
<feature type="domain" description="Bromo" evidence="8">
    <location>
        <begin position="206"/>
        <end position="276"/>
    </location>
</feature>
<keyword evidence="3 6" id="KW-0103">Bromodomain</keyword>
<dbReference type="GO" id="GO:0006357">
    <property type="term" value="P:regulation of transcription by RNA polymerase II"/>
    <property type="evidence" value="ECO:0007669"/>
    <property type="project" value="TreeGrafter"/>
</dbReference>
<sequence>MGSNKKHKKHKSERKSKYDERPPSLKLILKVSGTPEYGSSNSPYQINMPDKSYEHSQDHSEKHKKSKKKKKKKDREKRHKHHKKERHNRRSSVEESTIMDDEENAQSVSENMNLYYASMFPSSAISASPATKPMIPMVQEEKSSFHTLQNVPLPEIKPETPSQQLSPMTPQSVDSATREPRTCVLKLKQQRNPLAKLLDHLLKALEKRDPHQFFAWPVTDDIAPGYSSIISNPMDFSSIRQKNEESKYQFLQEFSDDFQLMCENAIKYNHHETVYNKAARRLLQAGMRLLQPENLVRGPYTQFIKDLTVKELGFDPTLKMEHHDEAYSIDSVECDDTGLMSEQPDPLQEEREKRERIKAEMDPKTQFEPFVDPMTADEILEQVQKAARDARTKLNKRKAHSMGFLRANSDGTSSMKIIIPSENGIPEKTRKLGELTGKLEKGTGLLQSFREDRRNAVKMPKPLNYGSFSSFAPTFDTRFSNLTVDETELILNTYGNDDSASYATSISRFTQDSVYGSTLANKLLDLLTNGDHSKTMEVLMEAEHVKQTQKEVDKMLPDYQKEAKQLENVAVNFDELRTLKDIGVDISFLKTFEKAINGNEQTENNLQTKLDTTSTLIEQLHQVQSDRLSAPLPQHLSLVAHPNKQEMELADQITSNITTMAKKLPPFAISSVGGVRKAMGMSNIPLENELKRMTKFNKPIDVNAGETDMEIEPVASGTAEFDNEIRQLLGTD</sequence>
<dbReference type="PANTHER" id="PTHR22881">
    <property type="entry name" value="BROMODOMAIN CONTAINING PROTEIN"/>
    <property type="match status" value="1"/>
</dbReference>
<dbReference type="PANTHER" id="PTHR22881:SF27">
    <property type="entry name" value="BROMODOMAIN CONTAINING 7_9"/>
    <property type="match status" value="1"/>
</dbReference>
<evidence type="ECO:0000256" key="2">
    <source>
        <dbReference type="ARBA" id="ARBA00023015"/>
    </source>
</evidence>
<evidence type="ECO:0000259" key="8">
    <source>
        <dbReference type="PROSITE" id="PS50014"/>
    </source>
</evidence>
<evidence type="ECO:0000256" key="3">
    <source>
        <dbReference type="ARBA" id="ARBA00023117"/>
    </source>
</evidence>
<keyword evidence="5" id="KW-0539">Nucleus</keyword>
<accession>A0A9N9RT26</accession>
<keyword evidence="10" id="KW-1185">Reference proteome</keyword>
<dbReference type="InterPro" id="IPR001487">
    <property type="entry name" value="Bromodomain"/>
</dbReference>
<dbReference type="PRINTS" id="PR00503">
    <property type="entry name" value="BROMODOMAIN"/>
</dbReference>
<keyword evidence="2" id="KW-0805">Transcription regulation</keyword>
<dbReference type="Pfam" id="PF00439">
    <property type="entry name" value="Bromodomain"/>
    <property type="match status" value="1"/>
</dbReference>
<dbReference type="GO" id="GO:0005634">
    <property type="term" value="C:nucleus"/>
    <property type="evidence" value="ECO:0007669"/>
    <property type="project" value="UniProtKB-SubCell"/>
</dbReference>
<feature type="region of interest" description="Disordered" evidence="7">
    <location>
        <begin position="156"/>
        <end position="177"/>
    </location>
</feature>
<dbReference type="Proteomes" id="UP001153620">
    <property type="component" value="Chromosome 2"/>
</dbReference>
<evidence type="ECO:0000313" key="9">
    <source>
        <dbReference type="EMBL" id="CAG9802774.1"/>
    </source>
</evidence>
<evidence type="ECO:0000313" key="10">
    <source>
        <dbReference type="Proteomes" id="UP001153620"/>
    </source>
</evidence>